<dbReference type="PANTHER" id="PTHR12566">
    <property type="entry name" value="CYTOPLASMIC POLYADENYLATION ELEMENT BINDING PROTEIN CPEB"/>
    <property type="match status" value="1"/>
</dbReference>
<dbReference type="Gene3D" id="3.30.70.330">
    <property type="match status" value="1"/>
</dbReference>
<sequence length="134" mass="15055">MRVEQDPMKGRVGCPNPGADGLLMLNARSYGRRRGRSSLFPIDDNLLDDGHGNQGVPGVLGSPNCYPHQNGERIERFSRKVFVGGLPPDIDEDEITSSFRRFGHLVVDWPHKAESKSYFPPKGIYKRHELLVLN</sequence>
<reference evidence="2 3" key="1">
    <citation type="submission" date="2021-06" db="EMBL/GenBank/DDBJ databases">
        <authorList>
            <person name="Palmer J.M."/>
        </authorList>
    </citation>
    <scope>NUCLEOTIDE SEQUENCE [LARGE SCALE GENOMIC DNA]</scope>
    <source>
        <strain evidence="2 3">CL_MEX2019</strain>
        <tissue evidence="2">Muscle</tissue>
    </source>
</reference>
<dbReference type="InterPro" id="IPR012677">
    <property type="entry name" value="Nucleotide-bd_a/b_plait_sf"/>
</dbReference>
<dbReference type="InterPro" id="IPR034819">
    <property type="entry name" value="CPEB"/>
</dbReference>
<dbReference type="SUPFAM" id="SSF54928">
    <property type="entry name" value="RNA-binding domain, RBD"/>
    <property type="match status" value="1"/>
</dbReference>
<feature type="domain" description="RRM" evidence="1">
    <location>
        <begin position="78"/>
        <end position="120"/>
    </location>
</feature>
<evidence type="ECO:0000313" key="2">
    <source>
        <dbReference type="EMBL" id="MED6278662.1"/>
    </source>
</evidence>
<dbReference type="InterPro" id="IPR035979">
    <property type="entry name" value="RBD_domain_sf"/>
</dbReference>
<dbReference type="PANTHER" id="PTHR12566:SF8">
    <property type="entry name" value="CYTOPLASMIC POLYADENYLATION ELEMENT-BINDING PROTEIN 2"/>
    <property type="match status" value="1"/>
</dbReference>
<gene>
    <name evidence="2" type="primary">CPEB4_3</name>
    <name evidence="2" type="ORF">CHARACLAT_026255</name>
</gene>
<accession>A0ABU7DUK3</accession>
<dbReference type="InterPro" id="IPR000504">
    <property type="entry name" value="RRM_dom"/>
</dbReference>
<evidence type="ECO:0000313" key="3">
    <source>
        <dbReference type="Proteomes" id="UP001352852"/>
    </source>
</evidence>
<organism evidence="2 3">
    <name type="scientific">Characodon lateralis</name>
    <dbReference type="NCBI Taxonomy" id="208331"/>
    <lineage>
        <taxon>Eukaryota</taxon>
        <taxon>Metazoa</taxon>
        <taxon>Chordata</taxon>
        <taxon>Craniata</taxon>
        <taxon>Vertebrata</taxon>
        <taxon>Euteleostomi</taxon>
        <taxon>Actinopterygii</taxon>
        <taxon>Neopterygii</taxon>
        <taxon>Teleostei</taxon>
        <taxon>Neoteleostei</taxon>
        <taxon>Acanthomorphata</taxon>
        <taxon>Ovalentaria</taxon>
        <taxon>Atherinomorphae</taxon>
        <taxon>Cyprinodontiformes</taxon>
        <taxon>Goodeidae</taxon>
        <taxon>Characodon</taxon>
    </lineage>
</organism>
<evidence type="ECO:0000259" key="1">
    <source>
        <dbReference type="Pfam" id="PF16367"/>
    </source>
</evidence>
<protein>
    <submittedName>
        <fullName evidence="2">Cytoplasmic polyadenylation element-binding protein 4</fullName>
    </submittedName>
</protein>
<proteinExistence type="predicted"/>
<keyword evidence="3" id="KW-1185">Reference proteome</keyword>
<comment type="caution">
    <text evidence="2">The sequence shown here is derived from an EMBL/GenBank/DDBJ whole genome shotgun (WGS) entry which is preliminary data.</text>
</comment>
<dbReference type="Proteomes" id="UP001352852">
    <property type="component" value="Unassembled WGS sequence"/>
</dbReference>
<name>A0ABU7DUK3_9TELE</name>
<dbReference type="EMBL" id="JAHUTJ010035933">
    <property type="protein sequence ID" value="MED6278662.1"/>
    <property type="molecule type" value="Genomic_DNA"/>
</dbReference>
<dbReference type="Pfam" id="PF16367">
    <property type="entry name" value="RRM_7"/>
    <property type="match status" value="1"/>
</dbReference>